<evidence type="ECO:0000313" key="2">
    <source>
        <dbReference type="EMBL" id="APG76029.1"/>
    </source>
</evidence>
<dbReference type="OrthoDB" id="24381at10239"/>
<dbReference type="RefSeq" id="YP_009336858.1">
    <property type="nucleotide sequence ID" value="NC_032919.1"/>
</dbReference>
<organism evidence="2">
    <name type="scientific">Hubei toti-like virus 15</name>
    <dbReference type="NCBI Taxonomy" id="1923303"/>
    <lineage>
        <taxon>Viruses</taxon>
        <taxon>Riboviria</taxon>
        <taxon>Orthornavirae</taxon>
        <taxon>Duplornaviricota</taxon>
        <taxon>Chrymotiviricetes</taxon>
        <taxon>Ghabrivirales</taxon>
        <taxon>Betatotivirineae</taxon>
        <taxon>Inseviridae</taxon>
        <taxon>Insevirus</taxon>
        <taxon>Insevirus shichi</taxon>
    </lineage>
</organism>
<feature type="compositionally biased region" description="Polar residues" evidence="1">
    <location>
        <begin position="1"/>
        <end position="23"/>
    </location>
</feature>
<dbReference type="GeneID" id="30854237"/>
<name>A0A1L3KFF5_9VIRU</name>
<protein>
    <recommendedName>
        <fullName evidence="4">Capsid protein</fullName>
    </recommendedName>
</protein>
<dbReference type="Proteomes" id="UP000203324">
    <property type="component" value="Segment"/>
</dbReference>
<sequence>MADATTPSVSPLTEPQAENPTTSSREDGFASVRNLQSWIKTPLSIVGSNNAPLSAYPTGFDTASIDGQKKQQYSTFSVLGASYLSYLCLRYSVISSLQQNTQTQTQGEYDIVNPPPGAVAALTIAQQAAYHNKELLYTRAHAFVPTAAIARKMARIIKMGPATLSIPTVQSLQTTTPIDLSEQNIPTETNNAVAASIGTTSSSTTLRSSSSTTSANSGPSDHATGRSINPQPDDPPCEIISKPEVIPYRVVKTSHLAGSSEVTSIPYSEIYNAISASLSSEANTAIRATLKSALVCEASTWSVLVKTLSQESGSVCDVAPLVRLATLSYALSSTAASFDTMPYKLFRNMSVSYQGTAIHAPDPNLPHSIIAMPLEVFTTFMVGTAMTSPLPSIFLPSEVDKGWVGIPISEQDARLPCIREIITSHISSDLTFGTITKRYNVSAPGDITGQLLCNPASNMSYVHGPRHVILIIKDRGSTNETDSIQIGGLQVPVYRNRTGQAPMITPANWTTEWVRYYNTANSAKILSNIQNAWNHLTSKTITLDTAGRALSVAAELTLATPPGLYLHPNSNGIAYDYDRPLSGAFVIHVRDNNGTCKLDKTDYMADVITLTTPGSDQTVKKVMAGINIASISPLHLPPSGLVPTTYTSSGPSVYAANDPDLTKASDTYHIPCSSTLKRLSVYLGLINRTSTPYYFASAEALSGWVHMLAHANSANTAAMLQEIDMPARDWTGFNTDWSENNRFEEINSLKRTVSMDMIKHFEAESEFESWDSYDPDWISTAYGGIDPFSNTMWWQQSPVPSHFLLQWYKKLKTVSCPETRPGQNPLLYVNGRKKFAVTMTISNKPSWEWIIASIDTHHRHPIVVDTSYRQNRANAVLGSWIEQTQYQSLSASNARGANQSFFETMAHTESLKVTFSGYVGNRQLSVVDSNYGSGNWTASKPRVSELQWPDPPSAVEQLSVSKNLRSKPAEPTAGKSVLADSPPTPTAAPPEKKPSPEAPTKPQAVDTPVKNKASTPPPPKTATTNPAPPPAPDVAESASD</sequence>
<feature type="compositionally biased region" description="Pro residues" evidence="1">
    <location>
        <begin position="1015"/>
        <end position="1032"/>
    </location>
</feature>
<evidence type="ECO:0008006" key="4">
    <source>
        <dbReference type="Google" id="ProtNLM"/>
    </source>
</evidence>
<dbReference type="EMBL" id="KX882974">
    <property type="protein sequence ID" value="APG76029.1"/>
    <property type="molecule type" value="Genomic_RNA"/>
</dbReference>
<keyword evidence="3" id="KW-1185">Reference proteome</keyword>
<feature type="region of interest" description="Disordered" evidence="1">
    <location>
        <begin position="942"/>
        <end position="1040"/>
    </location>
</feature>
<evidence type="ECO:0000313" key="3">
    <source>
        <dbReference type="Proteomes" id="UP000203324"/>
    </source>
</evidence>
<feature type="region of interest" description="Disordered" evidence="1">
    <location>
        <begin position="1"/>
        <end position="28"/>
    </location>
</feature>
<proteinExistence type="predicted"/>
<feature type="region of interest" description="Disordered" evidence="1">
    <location>
        <begin position="196"/>
        <end position="237"/>
    </location>
</feature>
<dbReference type="KEGG" id="vg:30854237"/>
<accession>A0A1L3KFF5</accession>
<evidence type="ECO:0000256" key="1">
    <source>
        <dbReference type="SAM" id="MobiDB-lite"/>
    </source>
</evidence>
<reference evidence="2" key="1">
    <citation type="journal article" date="2016" name="Nature">
        <title>Redefining the invertebrate RNA virosphere.</title>
        <authorList>
            <person name="Shi M."/>
            <person name="Lin X.D."/>
            <person name="Tian J.H."/>
            <person name="Chen L.J."/>
            <person name="Chen X."/>
            <person name="Li C.X."/>
            <person name="Qin X.C."/>
            <person name="Li J."/>
            <person name="Cao J.P."/>
            <person name="Eden J.S."/>
            <person name="Buchmann J."/>
            <person name="Wang W."/>
            <person name="Xu J."/>
            <person name="Holmes E.C."/>
            <person name="Zhang Y.Z."/>
        </authorList>
    </citation>
    <scope>NUCLEOTIDE SEQUENCE [LARGE SCALE GENOMIC DNA]</scope>
    <source>
        <strain evidence="2">SCM51462</strain>
    </source>
</reference>
<feature type="compositionally biased region" description="Low complexity" evidence="1">
    <location>
        <begin position="199"/>
        <end position="214"/>
    </location>
</feature>